<proteinExistence type="predicted"/>
<protein>
    <recommendedName>
        <fullName evidence="3">Phage protein</fullName>
    </recommendedName>
</protein>
<name>A0A376BV11_9NEIS</name>
<evidence type="ECO:0008006" key="3">
    <source>
        <dbReference type="Google" id="ProtNLM"/>
    </source>
</evidence>
<dbReference type="STRING" id="1120980.GCA_000745955_00563"/>
<organism evidence="1 2">
    <name type="scientific">Alysiella crassa</name>
    <dbReference type="NCBI Taxonomy" id="153491"/>
    <lineage>
        <taxon>Bacteria</taxon>
        <taxon>Pseudomonadati</taxon>
        <taxon>Pseudomonadota</taxon>
        <taxon>Betaproteobacteria</taxon>
        <taxon>Neisseriales</taxon>
        <taxon>Neisseriaceae</taxon>
        <taxon>Alysiella</taxon>
    </lineage>
</organism>
<evidence type="ECO:0000313" key="2">
    <source>
        <dbReference type="Proteomes" id="UP000254209"/>
    </source>
</evidence>
<keyword evidence="2" id="KW-1185">Reference proteome</keyword>
<dbReference type="InterPro" id="IPR025915">
    <property type="entry name" value="Phage_gp49_66"/>
</dbReference>
<reference evidence="1 2" key="1">
    <citation type="submission" date="2018-06" db="EMBL/GenBank/DDBJ databases">
        <authorList>
            <consortium name="Pathogen Informatics"/>
            <person name="Doyle S."/>
        </authorList>
    </citation>
    <scope>NUCLEOTIDE SEQUENCE [LARGE SCALE GENOMIC DNA]</scope>
    <source>
        <strain evidence="1 2">NCTC10283</strain>
    </source>
</reference>
<dbReference type="OrthoDB" id="5688154at2"/>
<dbReference type="RefSeq" id="WP_084693456.1">
    <property type="nucleotide sequence ID" value="NZ_CP091519.2"/>
</dbReference>
<dbReference type="EMBL" id="UFSO01000003">
    <property type="protein sequence ID" value="SSY80653.1"/>
    <property type="molecule type" value="Genomic_DNA"/>
</dbReference>
<dbReference type="Pfam" id="PF13876">
    <property type="entry name" value="Phage_gp49_66"/>
    <property type="match status" value="1"/>
</dbReference>
<sequence length="144" mass="16931">MQKITTEHLENLIERAEYHRVPNTTTTLCSLILKTGFVVNGQSACIDAAMFDEELGKKYAHKDAFRKLWELEAYRLKSEDVPFVWHLSPDDLDYMHGTLEKEGFDYAFFGYSDFKDIENDHFHILRERYLNARKKLAGYLGWDS</sequence>
<dbReference type="AlphaFoldDB" id="A0A376BV11"/>
<gene>
    <name evidence="1" type="ORF">NCTC10283_02213</name>
</gene>
<evidence type="ECO:0000313" key="1">
    <source>
        <dbReference type="EMBL" id="SSY80653.1"/>
    </source>
</evidence>
<accession>A0A376BV11</accession>
<dbReference type="Proteomes" id="UP000254209">
    <property type="component" value="Unassembled WGS sequence"/>
</dbReference>